<evidence type="ECO:0000256" key="1">
    <source>
        <dbReference type="SAM" id="MobiDB-lite"/>
    </source>
</evidence>
<proteinExistence type="predicted"/>
<gene>
    <name evidence="2" type="ORF">F511_14883</name>
</gene>
<dbReference type="Proteomes" id="UP000250235">
    <property type="component" value="Unassembled WGS sequence"/>
</dbReference>
<feature type="region of interest" description="Disordered" evidence="1">
    <location>
        <begin position="263"/>
        <end position="323"/>
    </location>
</feature>
<name>A0A2Z7BYY8_9LAMI</name>
<feature type="region of interest" description="Disordered" evidence="1">
    <location>
        <begin position="121"/>
        <end position="144"/>
    </location>
</feature>
<sequence>MSYYFLSWNQSPHTLLDWFAFKTTTSHLRHHQPADTSQTSRDTANRGLTKFANPKPHFRTNPSDHGKASSTSPHDPLGITDSACKNQSVMVSVQYGPFNTNIPIRSMTIGKPINRGLTKFANPKPHFRTNPSDHGKASSTSPHDPLGITDSACKNQSVMVSVQYGPFNTNIPIRSMTIGKSRVARDLITMHTSWRSNSDIACVTRRLDPTSFTRKLALQRLATVVLRIRSTIGNTTPSSVCTRRADEFTMNGISSSWWSEQVQPRRRRHMAAARRRVRAAAERESGDSIGYPRTKASGESSKTKHRLLRASGPHPIPPPNDPN</sequence>
<accession>A0A2Z7BYY8</accession>
<dbReference type="AlphaFoldDB" id="A0A2Z7BYY8"/>
<dbReference type="EMBL" id="KV002934">
    <property type="protein sequence ID" value="KZV37467.1"/>
    <property type="molecule type" value="Genomic_DNA"/>
</dbReference>
<feature type="region of interest" description="Disordered" evidence="1">
    <location>
        <begin position="30"/>
        <end position="81"/>
    </location>
</feature>
<keyword evidence="3" id="KW-1185">Reference proteome</keyword>
<evidence type="ECO:0000313" key="3">
    <source>
        <dbReference type="Proteomes" id="UP000250235"/>
    </source>
</evidence>
<feature type="compositionally biased region" description="Pro residues" evidence="1">
    <location>
        <begin position="314"/>
        <end position="323"/>
    </location>
</feature>
<organism evidence="2 3">
    <name type="scientific">Dorcoceras hygrometricum</name>
    <dbReference type="NCBI Taxonomy" id="472368"/>
    <lineage>
        <taxon>Eukaryota</taxon>
        <taxon>Viridiplantae</taxon>
        <taxon>Streptophyta</taxon>
        <taxon>Embryophyta</taxon>
        <taxon>Tracheophyta</taxon>
        <taxon>Spermatophyta</taxon>
        <taxon>Magnoliopsida</taxon>
        <taxon>eudicotyledons</taxon>
        <taxon>Gunneridae</taxon>
        <taxon>Pentapetalae</taxon>
        <taxon>asterids</taxon>
        <taxon>lamiids</taxon>
        <taxon>Lamiales</taxon>
        <taxon>Gesneriaceae</taxon>
        <taxon>Didymocarpoideae</taxon>
        <taxon>Trichosporeae</taxon>
        <taxon>Loxocarpinae</taxon>
        <taxon>Dorcoceras</taxon>
    </lineage>
</organism>
<protein>
    <submittedName>
        <fullName evidence="2">Uncharacterized protein</fullName>
    </submittedName>
</protein>
<reference evidence="2 3" key="1">
    <citation type="journal article" date="2015" name="Proc. Natl. Acad. Sci. U.S.A.">
        <title>The resurrection genome of Boea hygrometrica: A blueprint for survival of dehydration.</title>
        <authorList>
            <person name="Xiao L."/>
            <person name="Yang G."/>
            <person name="Zhang L."/>
            <person name="Yang X."/>
            <person name="Zhao S."/>
            <person name="Ji Z."/>
            <person name="Zhou Q."/>
            <person name="Hu M."/>
            <person name="Wang Y."/>
            <person name="Chen M."/>
            <person name="Xu Y."/>
            <person name="Jin H."/>
            <person name="Xiao X."/>
            <person name="Hu G."/>
            <person name="Bao F."/>
            <person name="Hu Y."/>
            <person name="Wan P."/>
            <person name="Li L."/>
            <person name="Deng X."/>
            <person name="Kuang T."/>
            <person name="Xiang C."/>
            <person name="Zhu J.K."/>
            <person name="Oliver M.J."/>
            <person name="He Y."/>
        </authorList>
    </citation>
    <scope>NUCLEOTIDE SEQUENCE [LARGE SCALE GENOMIC DNA]</scope>
    <source>
        <strain evidence="3">cv. XS01</strain>
    </source>
</reference>
<evidence type="ECO:0000313" key="2">
    <source>
        <dbReference type="EMBL" id="KZV37467.1"/>
    </source>
</evidence>
<feature type="compositionally biased region" description="Basic residues" evidence="1">
    <location>
        <begin position="264"/>
        <end position="278"/>
    </location>
</feature>